<dbReference type="PANTHER" id="PTHR30629">
    <property type="entry name" value="PROPHAGE INTEGRASE"/>
    <property type="match status" value="1"/>
</dbReference>
<dbReference type="EMBL" id="LLZS01000007">
    <property type="protein sequence ID" value="KUR71461.1"/>
    <property type="molecule type" value="Genomic_DNA"/>
</dbReference>
<dbReference type="GO" id="GO:0003677">
    <property type="term" value="F:DNA binding"/>
    <property type="evidence" value="ECO:0007669"/>
    <property type="project" value="UniProtKB-KW"/>
</dbReference>
<dbReference type="InterPro" id="IPR002104">
    <property type="entry name" value="Integrase_catalytic"/>
</dbReference>
<gene>
    <name evidence="6" type="ORF">AQZ52_12570</name>
</gene>
<protein>
    <submittedName>
        <fullName evidence="6">Integrase</fullName>
    </submittedName>
</protein>
<dbReference type="InterPro" id="IPR010998">
    <property type="entry name" value="Integrase_recombinase_N"/>
</dbReference>
<proteinExistence type="inferred from homology"/>
<dbReference type="GO" id="GO:0015074">
    <property type="term" value="P:DNA integration"/>
    <property type="evidence" value="ECO:0007669"/>
    <property type="project" value="UniProtKB-KW"/>
</dbReference>
<feature type="domain" description="Tyr recombinase" evidence="5">
    <location>
        <begin position="197"/>
        <end position="388"/>
    </location>
</feature>
<dbReference type="PROSITE" id="PS51898">
    <property type="entry name" value="TYR_RECOMBINASE"/>
    <property type="match status" value="1"/>
</dbReference>
<comment type="similarity">
    <text evidence="1">Belongs to the 'phage' integrase family.</text>
</comment>
<dbReference type="InterPro" id="IPR038488">
    <property type="entry name" value="Integrase_DNA-bd_sf"/>
</dbReference>
<dbReference type="Pfam" id="PF22022">
    <property type="entry name" value="Phage_int_M"/>
    <property type="match status" value="1"/>
</dbReference>
<dbReference type="InterPro" id="IPR013762">
    <property type="entry name" value="Integrase-like_cat_sf"/>
</dbReference>
<dbReference type="Gene3D" id="3.30.160.390">
    <property type="entry name" value="Integrase, DNA-binding domain"/>
    <property type="match status" value="1"/>
</dbReference>
<dbReference type="InterPro" id="IPR025166">
    <property type="entry name" value="Integrase_DNA_bind_dom"/>
</dbReference>
<dbReference type="Gene3D" id="1.10.150.130">
    <property type="match status" value="1"/>
</dbReference>
<organism evidence="6 7">
    <name type="scientific">Novosphingobium fuchskuhlense</name>
    <dbReference type="NCBI Taxonomy" id="1117702"/>
    <lineage>
        <taxon>Bacteria</taxon>
        <taxon>Pseudomonadati</taxon>
        <taxon>Pseudomonadota</taxon>
        <taxon>Alphaproteobacteria</taxon>
        <taxon>Sphingomonadales</taxon>
        <taxon>Sphingomonadaceae</taxon>
        <taxon>Novosphingobium</taxon>
    </lineage>
</organism>
<evidence type="ECO:0000256" key="1">
    <source>
        <dbReference type="ARBA" id="ARBA00008857"/>
    </source>
</evidence>
<keyword evidence="7" id="KW-1185">Reference proteome</keyword>
<evidence type="ECO:0000256" key="2">
    <source>
        <dbReference type="ARBA" id="ARBA00022908"/>
    </source>
</evidence>
<dbReference type="STRING" id="1117702.AQZ52_12570"/>
<evidence type="ECO:0000313" key="6">
    <source>
        <dbReference type="EMBL" id="KUR71461.1"/>
    </source>
</evidence>
<dbReference type="AlphaFoldDB" id="A0A117UV74"/>
<dbReference type="Pfam" id="PF00589">
    <property type="entry name" value="Phage_integrase"/>
    <property type="match status" value="1"/>
</dbReference>
<keyword evidence="2" id="KW-0229">DNA integration</keyword>
<dbReference type="CDD" id="cd00801">
    <property type="entry name" value="INT_P4_C"/>
    <property type="match status" value="1"/>
</dbReference>
<dbReference type="RefSeq" id="WP_067911210.1">
    <property type="nucleotide sequence ID" value="NZ_KQ954245.1"/>
</dbReference>
<dbReference type="GO" id="GO:0006310">
    <property type="term" value="P:DNA recombination"/>
    <property type="evidence" value="ECO:0007669"/>
    <property type="project" value="UniProtKB-KW"/>
</dbReference>
<evidence type="ECO:0000256" key="4">
    <source>
        <dbReference type="ARBA" id="ARBA00023172"/>
    </source>
</evidence>
<dbReference type="Proteomes" id="UP000058012">
    <property type="component" value="Unassembled WGS sequence"/>
</dbReference>
<evidence type="ECO:0000313" key="7">
    <source>
        <dbReference type="Proteomes" id="UP000058012"/>
    </source>
</evidence>
<dbReference type="InterPro" id="IPR050808">
    <property type="entry name" value="Phage_Integrase"/>
</dbReference>
<evidence type="ECO:0000259" key="5">
    <source>
        <dbReference type="PROSITE" id="PS51898"/>
    </source>
</evidence>
<dbReference type="Pfam" id="PF13356">
    <property type="entry name" value="Arm-DNA-bind_3"/>
    <property type="match status" value="1"/>
</dbReference>
<dbReference type="Gene3D" id="1.10.443.10">
    <property type="entry name" value="Intergrase catalytic core"/>
    <property type="match status" value="1"/>
</dbReference>
<dbReference type="OrthoDB" id="7388552at2"/>
<keyword evidence="4" id="KW-0233">DNA recombination</keyword>
<accession>A0A117UV74</accession>
<evidence type="ECO:0000256" key="3">
    <source>
        <dbReference type="ARBA" id="ARBA00023125"/>
    </source>
</evidence>
<sequence>MGKLTATSAKALTAPGRYSDGDGLELLIGRTGAKSWVVRVQKDGKRRDIGAGSFKKVSLAEARVKAVKIRSQIEAGIDPVAERRKARGIPSFREAAALVHAEQKKGWKNGKHTDQWINTLTAYAFPAFGDVSVAGIDAAAVRDVLAAIWLTKPETARRLRQRIRTVIDWSVGKGYREASLAWPVIDKALPKQRAKVKPHPSLPYSELLGFLFKLREKETMGRLALEALILTACRSAEVRGALWPEIDLEAKLWRIPAGRMKGGVDHTIPLCDASVAHFERMKAHKRENNDLVFPGTSKGKSLSDMTLTKLIRDMHAADLKAGGPGFMDPVQNKIATAHGFRSTFADWINEQTSFPREIREAALAHVNQNKVEAAYSRTAYLDKRRPMMEAWAAYCGGSTGGNVVQLVNKSA</sequence>
<dbReference type="SUPFAM" id="SSF56349">
    <property type="entry name" value="DNA breaking-rejoining enzymes"/>
    <property type="match status" value="1"/>
</dbReference>
<name>A0A117UV74_9SPHN</name>
<dbReference type="PANTHER" id="PTHR30629:SF2">
    <property type="entry name" value="PROPHAGE INTEGRASE INTS-RELATED"/>
    <property type="match status" value="1"/>
</dbReference>
<dbReference type="InterPro" id="IPR053876">
    <property type="entry name" value="Phage_int_M"/>
</dbReference>
<keyword evidence="3" id="KW-0238">DNA-binding</keyword>
<reference evidence="6 7" key="1">
    <citation type="submission" date="2015-10" db="EMBL/GenBank/DDBJ databases">
        <title>Draft genome sequence of Novosphingobium fuchskuhlense DSM 25065 isolated from a surface water sample of the southwest basin of Lake Grosse Fuchskuhle.</title>
        <authorList>
            <person name="Ruckert C."/>
            <person name="Winkler A."/>
            <person name="Glaeser J."/>
            <person name="Grossart H.-P."/>
            <person name="Kalinowski J."/>
            <person name="Glaeser S."/>
        </authorList>
    </citation>
    <scope>NUCLEOTIDE SEQUENCE [LARGE SCALE GENOMIC DNA]</scope>
    <source>
        <strain evidence="6 7">FNE08-7</strain>
    </source>
</reference>
<dbReference type="InterPro" id="IPR011010">
    <property type="entry name" value="DNA_brk_join_enz"/>
</dbReference>
<comment type="caution">
    <text evidence="6">The sequence shown here is derived from an EMBL/GenBank/DDBJ whole genome shotgun (WGS) entry which is preliminary data.</text>
</comment>